<sequence>MRIIALFSFTQRAMPRYDAKAKIMFIYLGRGAYDR</sequence>
<proteinExistence type="predicted"/>
<protein>
    <submittedName>
        <fullName evidence="1">Uncharacterized protein</fullName>
    </submittedName>
</protein>
<accession>A0A0P1GPZ6</accession>
<keyword evidence="2" id="KW-1185">Reference proteome</keyword>
<reference evidence="1 2" key="1">
    <citation type="submission" date="2015-09" db="EMBL/GenBank/DDBJ databases">
        <authorList>
            <consortium name="Swine Surveillance"/>
        </authorList>
    </citation>
    <scope>NUCLEOTIDE SEQUENCE [LARGE SCALE GENOMIC DNA]</scope>
    <source>
        <strain evidence="1 2">CECT 8383</strain>
    </source>
</reference>
<gene>
    <name evidence="1" type="ORF">TM5383_01538</name>
</gene>
<name>A0A0P1GPZ6_9RHOB</name>
<evidence type="ECO:0000313" key="1">
    <source>
        <dbReference type="EMBL" id="CUH84330.1"/>
    </source>
</evidence>
<evidence type="ECO:0000313" key="2">
    <source>
        <dbReference type="Proteomes" id="UP000051681"/>
    </source>
</evidence>
<dbReference type="AlphaFoldDB" id="A0A0P1GPZ6"/>
<organism evidence="1 2">
    <name type="scientific">Thalassovita mediterranea</name>
    <dbReference type="NCBI Taxonomy" id="340021"/>
    <lineage>
        <taxon>Bacteria</taxon>
        <taxon>Pseudomonadati</taxon>
        <taxon>Pseudomonadota</taxon>
        <taxon>Alphaproteobacteria</taxon>
        <taxon>Rhodobacterales</taxon>
        <taxon>Roseobacteraceae</taxon>
        <taxon>Thalassovita</taxon>
    </lineage>
</organism>
<dbReference type="EMBL" id="CYSF01000007">
    <property type="protein sequence ID" value="CUH84330.1"/>
    <property type="molecule type" value="Genomic_DNA"/>
</dbReference>
<dbReference type="STRING" id="340021.TM5383_01538"/>
<dbReference type="Proteomes" id="UP000051681">
    <property type="component" value="Unassembled WGS sequence"/>
</dbReference>